<accession>A0A9K3D576</accession>
<gene>
    <name evidence="1" type="ORF">KIPB_010067</name>
</gene>
<keyword evidence="2" id="KW-1185">Reference proteome</keyword>
<dbReference type="EMBL" id="BDIP01003616">
    <property type="protein sequence ID" value="GIQ87925.1"/>
    <property type="molecule type" value="Genomic_DNA"/>
</dbReference>
<sequence>EERIMRESCEHAPIVHGRIPAIVAADKAKWAKKE</sequence>
<organism evidence="1 2">
    <name type="scientific">Kipferlia bialata</name>
    <dbReference type="NCBI Taxonomy" id="797122"/>
    <lineage>
        <taxon>Eukaryota</taxon>
        <taxon>Metamonada</taxon>
        <taxon>Carpediemonas-like organisms</taxon>
        <taxon>Kipferlia</taxon>
    </lineage>
</organism>
<reference evidence="1 2" key="1">
    <citation type="journal article" date="2018" name="PLoS ONE">
        <title>The draft genome of Kipferlia bialata reveals reductive genome evolution in fornicate parasites.</title>
        <authorList>
            <person name="Tanifuji G."/>
            <person name="Takabayashi S."/>
            <person name="Kume K."/>
            <person name="Takagi M."/>
            <person name="Nakayama T."/>
            <person name="Kamikawa R."/>
            <person name="Inagaki Y."/>
            <person name="Hashimoto T."/>
        </authorList>
    </citation>
    <scope>NUCLEOTIDE SEQUENCE [LARGE SCALE GENOMIC DNA]</scope>
    <source>
        <strain evidence="1">NY0173</strain>
    </source>
</reference>
<feature type="non-terminal residue" evidence="1">
    <location>
        <position position="1"/>
    </location>
</feature>
<evidence type="ECO:0000313" key="2">
    <source>
        <dbReference type="Proteomes" id="UP000265618"/>
    </source>
</evidence>
<evidence type="ECO:0000313" key="1">
    <source>
        <dbReference type="EMBL" id="GIQ87925.1"/>
    </source>
</evidence>
<protein>
    <submittedName>
        <fullName evidence="1">Uncharacterized protein</fullName>
    </submittedName>
</protein>
<comment type="caution">
    <text evidence="1">The sequence shown here is derived from an EMBL/GenBank/DDBJ whole genome shotgun (WGS) entry which is preliminary data.</text>
</comment>
<dbReference type="AlphaFoldDB" id="A0A9K3D576"/>
<name>A0A9K3D576_9EUKA</name>
<dbReference type="Proteomes" id="UP000265618">
    <property type="component" value="Unassembled WGS sequence"/>
</dbReference>
<proteinExistence type="predicted"/>